<dbReference type="SUPFAM" id="SSF140129">
    <property type="entry name" value="MxiH-like"/>
    <property type="match status" value="1"/>
</dbReference>
<proteinExistence type="inferred from homology"/>
<sequence>MNVEEINDRMSGMVRHASSQAVSAMEQHKTNDTQDMLKMQFALQQYSIVVGTHSAVIKLVKDTLMGIIAKIA</sequence>
<dbReference type="GO" id="GO:0009986">
    <property type="term" value="C:cell surface"/>
    <property type="evidence" value="ECO:0007669"/>
    <property type="project" value="UniProtKB-SubCell"/>
</dbReference>
<evidence type="ECO:0000256" key="7">
    <source>
        <dbReference type="ARBA" id="ARBA00035658"/>
    </source>
</evidence>
<dbReference type="RefSeq" id="WP_224788994.1">
    <property type="nucleotide sequence ID" value="NZ_CABPRZ010000040.1"/>
</dbReference>
<evidence type="ECO:0000256" key="5">
    <source>
        <dbReference type="ARBA" id="ARBA00022927"/>
    </source>
</evidence>
<evidence type="ECO:0000256" key="2">
    <source>
        <dbReference type="ARBA" id="ARBA00004613"/>
    </source>
</evidence>
<dbReference type="GO" id="GO:0005576">
    <property type="term" value="C:extracellular region"/>
    <property type="evidence" value="ECO:0007669"/>
    <property type="project" value="UniProtKB-SubCell"/>
</dbReference>
<comment type="subcellular location">
    <subcellularLocation>
        <location evidence="1">Cell surface</location>
    </subcellularLocation>
    <subcellularLocation>
        <location evidence="2">Secreted</location>
    </subcellularLocation>
</comment>
<keyword evidence="4" id="KW-0964">Secreted</keyword>
<reference evidence="8 9" key="1">
    <citation type="submission" date="2019-08" db="EMBL/GenBank/DDBJ databases">
        <authorList>
            <person name="Peeters C."/>
        </authorList>
    </citation>
    <scope>NUCLEOTIDE SEQUENCE [LARGE SCALE GENOMIC DNA]</scope>
    <source>
        <strain evidence="8 9">LMG 30175</strain>
    </source>
</reference>
<protein>
    <submittedName>
        <fullName evidence="8">EscF/YscF/HrpA family type III secretion system needle major subunit</fullName>
    </submittedName>
</protein>
<keyword evidence="9" id="KW-1185">Reference proteome</keyword>
<evidence type="ECO:0000256" key="4">
    <source>
        <dbReference type="ARBA" id="ARBA00022525"/>
    </source>
</evidence>
<evidence type="ECO:0000313" key="8">
    <source>
        <dbReference type="EMBL" id="VVE59215.1"/>
    </source>
</evidence>
<keyword evidence="5" id="KW-0653">Protein transport</keyword>
<name>A0A5E4ZFK1_9BURK</name>
<evidence type="ECO:0000256" key="3">
    <source>
        <dbReference type="ARBA" id="ARBA00022448"/>
    </source>
</evidence>
<gene>
    <name evidence="8" type="ORF">PTE30175_05403</name>
</gene>
<dbReference type="AlphaFoldDB" id="A0A5E4ZFK1"/>
<dbReference type="Proteomes" id="UP000414233">
    <property type="component" value="Unassembled WGS sequence"/>
</dbReference>
<keyword evidence="6" id="KW-0843">Virulence</keyword>
<dbReference type="InterPro" id="IPR037203">
    <property type="entry name" value="T3SS_needle-like_sf"/>
</dbReference>
<dbReference type="InterPro" id="IPR011841">
    <property type="entry name" value="T3SS_needle_YscF"/>
</dbReference>
<dbReference type="EMBL" id="CABPRZ010000040">
    <property type="protein sequence ID" value="VVE59215.1"/>
    <property type="molecule type" value="Genomic_DNA"/>
</dbReference>
<dbReference type="NCBIfam" id="TIGR02105">
    <property type="entry name" value="III_needle"/>
    <property type="match status" value="1"/>
</dbReference>
<evidence type="ECO:0000313" key="9">
    <source>
        <dbReference type="Proteomes" id="UP000414233"/>
    </source>
</evidence>
<dbReference type="Gene3D" id="1.20.58.90">
    <property type="match status" value="1"/>
</dbReference>
<dbReference type="GO" id="GO:0030254">
    <property type="term" value="P:protein secretion by the type III secretion system"/>
    <property type="evidence" value="ECO:0007669"/>
    <property type="project" value="InterPro"/>
</dbReference>
<evidence type="ECO:0000256" key="1">
    <source>
        <dbReference type="ARBA" id="ARBA00004241"/>
    </source>
</evidence>
<evidence type="ECO:0000256" key="6">
    <source>
        <dbReference type="ARBA" id="ARBA00023026"/>
    </source>
</evidence>
<dbReference type="GO" id="GO:0030257">
    <property type="term" value="C:type III protein secretion system complex"/>
    <property type="evidence" value="ECO:0007669"/>
    <property type="project" value="InterPro"/>
</dbReference>
<dbReference type="Pfam" id="PF09392">
    <property type="entry name" value="T3SS_needle_F"/>
    <property type="match status" value="1"/>
</dbReference>
<accession>A0A5E4ZFK1</accession>
<comment type="similarity">
    <text evidence="7">Belongs to the SctF family.</text>
</comment>
<keyword evidence="3" id="KW-0813">Transport</keyword>
<organism evidence="8 9">
    <name type="scientific">Pandoraea terrae</name>
    <dbReference type="NCBI Taxonomy" id="1537710"/>
    <lineage>
        <taxon>Bacteria</taxon>
        <taxon>Pseudomonadati</taxon>
        <taxon>Pseudomonadota</taxon>
        <taxon>Betaproteobacteria</taxon>
        <taxon>Burkholderiales</taxon>
        <taxon>Burkholderiaceae</taxon>
        <taxon>Pandoraea</taxon>
    </lineage>
</organism>
<dbReference type="InterPro" id="IPR021123">
    <property type="entry name" value="T3SS_needle-like"/>
</dbReference>